<comment type="caution">
    <text evidence="2">The sequence shown here is derived from an EMBL/GenBank/DDBJ whole genome shotgun (WGS) entry which is preliminary data.</text>
</comment>
<accession>A0AAD3NJI7</accession>
<sequence length="98" mass="10377">MGSKEPTRAYALRAGERIEAVNRLGGTGTSQGSSEEPGGKRPFRIVGGVLGPHRVGEAKVLLRTAGAPIKRSSAIAECGLLPEGEYRTSERMIVMLVE</sequence>
<evidence type="ECO:0000313" key="2">
    <source>
        <dbReference type="EMBL" id="GLJ56480.1"/>
    </source>
</evidence>
<gene>
    <name evidence="2" type="ORF">SUGI_1225650</name>
</gene>
<proteinExistence type="predicted"/>
<organism evidence="2 3">
    <name type="scientific">Cryptomeria japonica</name>
    <name type="common">Japanese cedar</name>
    <name type="synonym">Cupressus japonica</name>
    <dbReference type="NCBI Taxonomy" id="3369"/>
    <lineage>
        <taxon>Eukaryota</taxon>
        <taxon>Viridiplantae</taxon>
        <taxon>Streptophyta</taxon>
        <taxon>Embryophyta</taxon>
        <taxon>Tracheophyta</taxon>
        <taxon>Spermatophyta</taxon>
        <taxon>Pinopsida</taxon>
        <taxon>Pinidae</taxon>
        <taxon>Conifers II</taxon>
        <taxon>Cupressales</taxon>
        <taxon>Cupressaceae</taxon>
        <taxon>Cryptomeria</taxon>
    </lineage>
</organism>
<feature type="region of interest" description="Disordered" evidence="1">
    <location>
        <begin position="21"/>
        <end position="42"/>
    </location>
</feature>
<dbReference type="AlphaFoldDB" id="A0AAD3NJI7"/>
<dbReference type="EMBL" id="BSEH01000022">
    <property type="protein sequence ID" value="GLJ56480.1"/>
    <property type="molecule type" value="Genomic_DNA"/>
</dbReference>
<reference evidence="2" key="1">
    <citation type="submission" date="2022-12" db="EMBL/GenBank/DDBJ databases">
        <title>Chromosome-Level Genome Assembly of Japanese Cedar (Cryptomeriajaponica D. Don).</title>
        <authorList>
            <person name="Fujino T."/>
            <person name="Yamaguchi K."/>
            <person name="Yokoyama T."/>
            <person name="Hamanaka T."/>
            <person name="Harazono Y."/>
            <person name="Kamada H."/>
            <person name="Kobayashi W."/>
            <person name="Ujino-Ihara T."/>
            <person name="Uchiyama K."/>
            <person name="Matsumoto A."/>
            <person name="Izuno A."/>
            <person name="Tsumura Y."/>
            <person name="Toyoda A."/>
            <person name="Shigenobu S."/>
            <person name="Moriguchi Y."/>
            <person name="Ueno S."/>
            <person name="Kasahara M."/>
        </authorList>
    </citation>
    <scope>NUCLEOTIDE SEQUENCE</scope>
</reference>
<protein>
    <submittedName>
        <fullName evidence="2">Uncharacterized protein</fullName>
    </submittedName>
</protein>
<keyword evidence="3" id="KW-1185">Reference proteome</keyword>
<dbReference type="Proteomes" id="UP001234787">
    <property type="component" value="Unassembled WGS sequence"/>
</dbReference>
<name>A0AAD3NJI7_CRYJA</name>
<evidence type="ECO:0000313" key="3">
    <source>
        <dbReference type="Proteomes" id="UP001234787"/>
    </source>
</evidence>
<evidence type="ECO:0000256" key="1">
    <source>
        <dbReference type="SAM" id="MobiDB-lite"/>
    </source>
</evidence>